<dbReference type="InterPro" id="IPR018062">
    <property type="entry name" value="HTH_AraC-typ_CS"/>
</dbReference>
<evidence type="ECO:0000256" key="2">
    <source>
        <dbReference type="ARBA" id="ARBA00023125"/>
    </source>
</evidence>
<keyword evidence="2" id="KW-0238">DNA-binding</keyword>
<evidence type="ECO:0000313" key="6">
    <source>
        <dbReference type="Proteomes" id="UP000567922"/>
    </source>
</evidence>
<dbReference type="InterPro" id="IPR018060">
    <property type="entry name" value="HTH_AraC"/>
</dbReference>
<protein>
    <submittedName>
        <fullName evidence="5">Transcriptional regulator GlxA family with amidase domain</fullName>
    </submittedName>
</protein>
<keyword evidence="6" id="KW-1185">Reference proteome</keyword>
<dbReference type="EMBL" id="JACHWS010000001">
    <property type="protein sequence ID" value="MBB3037040.1"/>
    <property type="molecule type" value="Genomic_DNA"/>
</dbReference>
<proteinExistence type="predicted"/>
<dbReference type="GO" id="GO:0043565">
    <property type="term" value="F:sequence-specific DNA binding"/>
    <property type="evidence" value="ECO:0007669"/>
    <property type="project" value="InterPro"/>
</dbReference>
<dbReference type="OrthoDB" id="3992151at2"/>
<dbReference type="AlphaFoldDB" id="A0A839RKQ9"/>
<reference evidence="5 6" key="1">
    <citation type="submission" date="2020-08" db="EMBL/GenBank/DDBJ databases">
        <title>Sequencing the genomes of 1000 actinobacteria strains.</title>
        <authorList>
            <person name="Klenk H.-P."/>
        </authorList>
    </citation>
    <scope>NUCLEOTIDE SEQUENCE [LARGE SCALE GENOMIC DNA]</scope>
    <source>
        <strain evidence="5 6">DSM 45258</strain>
    </source>
</reference>
<dbReference type="InterPro" id="IPR002818">
    <property type="entry name" value="DJ-1/PfpI"/>
</dbReference>
<dbReference type="Gene3D" id="1.10.10.60">
    <property type="entry name" value="Homeodomain-like"/>
    <property type="match status" value="1"/>
</dbReference>
<dbReference type="PROSITE" id="PS01124">
    <property type="entry name" value="HTH_ARAC_FAMILY_2"/>
    <property type="match status" value="1"/>
</dbReference>
<dbReference type="SMART" id="SM00342">
    <property type="entry name" value="HTH_ARAC"/>
    <property type="match status" value="1"/>
</dbReference>
<evidence type="ECO:0000259" key="4">
    <source>
        <dbReference type="PROSITE" id="PS01124"/>
    </source>
</evidence>
<keyword evidence="1" id="KW-0805">Transcription regulation</keyword>
<sequence length="331" mass="35554">MQCSSDVREVVVVVFDGCNLLDIAGPTDVFRTASLLGSNPGYTVRLASPGGKTVRTESGISIGVDASLTDASQQAGIDTLLVAGGLGVYSFADDHPAAIDDLRTISATTRRTTSVCSGAAILARAGLLDGYRATTHWAACGQLQTDHPAIDVEADAIYVRDRDRWTSAGVTAGIDLALALVENDCGSEIAHQVASWLVVFLRRPGGQSQFSMHMRNPPARTPALVKLQRWLPDHLAEDLSVETLASRVDMSPRNFARLFRKEVGVTPAVLVESLRVEAAKVLLETTDLLIPAIATQVGFGRPETLHRAFARRAATTPGRYRQHFQTKPKIS</sequence>
<keyword evidence="3" id="KW-0804">Transcription</keyword>
<dbReference type="PANTHER" id="PTHR43130">
    <property type="entry name" value="ARAC-FAMILY TRANSCRIPTIONAL REGULATOR"/>
    <property type="match status" value="1"/>
</dbReference>
<dbReference type="PANTHER" id="PTHR43130:SF3">
    <property type="entry name" value="HTH-TYPE TRANSCRIPTIONAL REGULATOR RV1931C"/>
    <property type="match status" value="1"/>
</dbReference>
<evidence type="ECO:0000256" key="1">
    <source>
        <dbReference type="ARBA" id="ARBA00023015"/>
    </source>
</evidence>
<dbReference type="PROSITE" id="PS00041">
    <property type="entry name" value="HTH_ARAC_FAMILY_1"/>
    <property type="match status" value="1"/>
</dbReference>
<accession>A0A839RKQ9</accession>
<dbReference type="Pfam" id="PF12833">
    <property type="entry name" value="HTH_18"/>
    <property type="match status" value="1"/>
</dbReference>
<dbReference type="Gene3D" id="3.40.50.880">
    <property type="match status" value="1"/>
</dbReference>
<evidence type="ECO:0000313" key="5">
    <source>
        <dbReference type="EMBL" id="MBB3037040.1"/>
    </source>
</evidence>
<evidence type="ECO:0000256" key="3">
    <source>
        <dbReference type="ARBA" id="ARBA00023163"/>
    </source>
</evidence>
<dbReference type="InterPro" id="IPR029062">
    <property type="entry name" value="Class_I_gatase-like"/>
</dbReference>
<dbReference type="GO" id="GO:0003700">
    <property type="term" value="F:DNA-binding transcription factor activity"/>
    <property type="evidence" value="ECO:0007669"/>
    <property type="project" value="InterPro"/>
</dbReference>
<organism evidence="5 6">
    <name type="scientific">Hoyosella altamirensis</name>
    <dbReference type="NCBI Taxonomy" id="616997"/>
    <lineage>
        <taxon>Bacteria</taxon>
        <taxon>Bacillati</taxon>
        <taxon>Actinomycetota</taxon>
        <taxon>Actinomycetes</taxon>
        <taxon>Mycobacteriales</taxon>
        <taxon>Hoyosellaceae</taxon>
        <taxon>Hoyosella</taxon>
    </lineage>
</organism>
<dbReference type="RefSeq" id="WP_064442688.1">
    <property type="nucleotide sequence ID" value="NZ_BDDI01000039.1"/>
</dbReference>
<dbReference type="Proteomes" id="UP000567922">
    <property type="component" value="Unassembled WGS sequence"/>
</dbReference>
<dbReference type="Pfam" id="PF01965">
    <property type="entry name" value="DJ-1_PfpI"/>
    <property type="match status" value="1"/>
</dbReference>
<dbReference type="InterPro" id="IPR009057">
    <property type="entry name" value="Homeodomain-like_sf"/>
</dbReference>
<dbReference type="SUPFAM" id="SSF52317">
    <property type="entry name" value="Class I glutamine amidotransferase-like"/>
    <property type="match status" value="1"/>
</dbReference>
<dbReference type="SUPFAM" id="SSF46689">
    <property type="entry name" value="Homeodomain-like"/>
    <property type="match status" value="2"/>
</dbReference>
<name>A0A839RKQ9_9ACTN</name>
<dbReference type="InterPro" id="IPR052158">
    <property type="entry name" value="INH-QAR"/>
</dbReference>
<comment type="caution">
    <text evidence="5">The sequence shown here is derived from an EMBL/GenBank/DDBJ whole genome shotgun (WGS) entry which is preliminary data.</text>
</comment>
<dbReference type="CDD" id="cd03137">
    <property type="entry name" value="GATase1_AraC_1"/>
    <property type="match status" value="1"/>
</dbReference>
<gene>
    <name evidence="5" type="ORF">FHU29_001474</name>
</gene>
<feature type="domain" description="HTH araC/xylS-type" evidence="4">
    <location>
        <begin position="225"/>
        <end position="323"/>
    </location>
</feature>